<evidence type="ECO:0000259" key="4">
    <source>
        <dbReference type="PROSITE" id="PS51379"/>
    </source>
</evidence>
<dbReference type="InterPro" id="IPR017900">
    <property type="entry name" value="4Fe4S_Fe_S_CS"/>
</dbReference>
<evidence type="ECO:0000256" key="3">
    <source>
        <dbReference type="ARBA" id="ARBA00023014"/>
    </source>
</evidence>
<dbReference type="GO" id="GO:0046872">
    <property type="term" value="F:metal ion binding"/>
    <property type="evidence" value="ECO:0007669"/>
    <property type="project" value="UniProtKB-KW"/>
</dbReference>
<evidence type="ECO:0000256" key="2">
    <source>
        <dbReference type="ARBA" id="ARBA00023004"/>
    </source>
</evidence>
<dbReference type="PANTHER" id="PTHR43122:SF1">
    <property type="entry name" value="IRON-SULFUR-BINDING PROTEIN"/>
    <property type="match status" value="1"/>
</dbReference>
<dbReference type="Proteomes" id="UP001198983">
    <property type="component" value="Chromosome"/>
</dbReference>
<dbReference type="SUPFAM" id="SSF54862">
    <property type="entry name" value="4Fe-4S ferredoxins"/>
    <property type="match status" value="1"/>
</dbReference>
<dbReference type="PANTHER" id="PTHR43122">
    <property type="entry name" value="FERREDOXIN SUBUNIT OF PYRUVATE:FLAVODOXIN OXIDOREDUCTASE-RELATED"/>
    <property type="match status" value="1"/>
</dbReference>
<proteinExistence type="predicted"/>
<dbReference type="GO" id="GO:0051536">
    <property type="term" value="F:iron-sulfur cluster binding"/>
    <property type="evidence" value="ECO:0007669"/>
    <property type="project" value="UniProtKB-KW"/>
</dbReference>
<dbReference type="KEGG" id="tem:JW646_04500"/>
<dbReference type="PROSITE" id="PS51379">
    <property type="entry name" value="4FE4S_FER_2"/>
    <property type="match status" value="2"/>
</dbReference>
<dbReference type="RefSeq" id="WP_228416746.1">
    <property type="nucleotide sequence ID" value="NZ_CP081135.1"/>
</dbReference>
<dbReference type="EMBL" id="CP081135">
    <property type="protein sequence ID" value="UEL48722.1"/>
    <property type="molecule type" value="Genomic_DNA"/>
</dbReference>
<keyword evidence="1" id="KW-0479">Metal-binding</keyword>
<dbReference type="Pfam" id="PF12838">
    <property type="entry name" value="Fer4_7"/>
    <property type="match status" value="1"/>
</dbReference>
<sequence length="65" mass="7339">MSKVKLEVERCKGCYLCMDACKKEAISLSNYTNKKGFVTVQVDEEKCVQCGACYTMCPDLVFEIL</sequence>
<gene>
    <name evidence="5" type="ORF">JW646_04500</name>
</gene>
<evidence type="ECO:0000313" key="6">
    <source>
        <dbReference type="Proteomes" id="UP001198983"/>
    </source>
</evidence>
<keyword evidence="6" id="KW-1185">Reference proteome</keyword>
<protein>
    <submittedName>
        <fullName evidence="5">4Fe-4S binding protein</fullName>
    </submittedName>
</protein>
<evidence type="ECO:0000256" key="1">
    <source>
        <dbReference type="ARBA" id="ARBA00022723"/>
    </source>
</evidence>
<evidence type="ECO:0000313" key="5">
    <source>
        <dbReference type="EMBL" id="UEL48722.1"/>
    </source>
</evidence>
<keyword evidence="2" id="KW-0408">Iron</keyword>
<dbReference type="InterPro" id="IPR017896">
    <property type="entry name" value="4Fe4S_Fe-S-bd"/>
</dbReference>
<dbReference type="PROSITE" id="PS00198">
    <property type="entry name" value="4FE4S_FER_1"/>
    <property type="match status" value="1"/>
</dbReference>
<reference evidence="5 6" key="1">
    <citation type="journal article" date="2023" name="Int. J. Syst. Evol. Microbiol.">
        <title>Terrisporobacter hibernicus sp. nov., isolated from bovine faeces in Northern Ireland.</title>
        <authorList>
            <person name="Mitchell M."/>
            <person name="Nguyen S.V."/>
            <person name="Connor M."/>
            <person name="Fairley D.J."/>
            <person name="Donoghue O."/>
            <person name="Marshall H."/>
            <person name="Koolman L."/>
            <person name="McMullan G."/>
            <person name="Schaffer K.E."/>
            <person name="McGrath J.W."/>
            <person name="Fanning S."/>
        </authorList>
    </citation>
    <scope>NUCLEOTIDE SEQUENCE [LARGE SCALE GENOMIC DNA]</scope>
    <source>
        <strain evidence="5 6">MCA3</strain>
    </source>
</reference>
<dbReference type="Gene3D" id="3.30.70.20">
    <property type="match status" value="1"/>
</dbReference>
<feature type="domain" description="4Fe-4S ferredoxin-type" evidence="4">
    <location>
        <begin position="38"/>
        <end position="65"/>
    </location>
</feature>
<accession>A0AAX2ZHT4</accession>
<name>A0AAX2ZHT4_9FIRM</name>
<feature type="domain" description="4Fe-4S ferredoxin-type" evidence="4">
    <location>
        <begin position="2"/>
        <end position="31"/>
    </location>
</feature>
<keyword evidence="3" id="KW-0411">Iron-sulfur</keyword>
<dbReference type="AlphaFoldDB" id="A0AAX2ZHT4"/>
<organism evidence="5 6">
    <name type="scientific">Terrisporobacter hibernicus</name>
    <dbReference type="NCBI Taxonomy" id="2813371"/>
    <lineage>
        <taxon>Bacteria</taxon>
        <taxon>Bacillati</taxon>
        <taxon>Bacillota</taxon>
        <taxon>Clostridia</taxon>
        <taxon>Peptostreptococcales</taxon>
        <taxon>Peptostreptococcaceae</taxon>
        <taxon>Terrisporobacter</taxon>
    </lineage>
</organism>